<proteinExistence type="predicted"/>
<dbReference type="CDD" id="cd04301">
    <property type="entry name" value="NAT_SF"/>
    <property type="match status" value="1"/>
</dbReference>
<feature type="domain" description="N-acetyltransferase" evidence="1">
    <location>
        <begin position="70"/>
        <end position="227"/>
    </location>
</feature>
<dbReference type="PANTHER" id="PTHR43441">
    <property type="entry name" value="RIBOSOMAL-PROTEIN-SERINE ACETYLTRANSFERASE"/>
    <property type="match status" value="1"/>
</dbReference>
<sequence length="266" mass="29290">MGTARDVPAGPGAWHARGRMLHAGAFKTVRTARDLTEKTARDVPEHPSQRRWSIGMTSTLPDISLSTDRLVLRPFEEADVPALAEMMSDELVTAWTALPHPYTLADARAWATGKAAAVRTAGRGIALAVTEFLTQRLVGAIVLDHTDWRLRSAEIRYVTAPWARGEGYASESVLAVAQWLFRDLGFERIELRTAADNTAAQQVAQKIGCISEGVLRNAWIARSRTEDGGWTDIRTDLIVWSLLPEDLDGLPGRMADANGFAYPEWN</sequence>
<name>A0ABQ2VEI5_9ACTN</name>
<dbReference type="InterPro" id="IPR016181">
    <property type="entry name" value="Acyl_CoA_acyltransferase"/>
</dbReference>
<evidence type="ECO:0000259" key="1">
    <source>
        <dbReference type="PROSITE" id="PS51186"/>
    </source>
</evidence>
<accession>A0ABQ2VEI5</accession>
<keyword evidence="3" id="KW-1185">Reference proteome</keyword>
<gene>
    <name evidence="2" type="ORF">GCM10010211_50320</name>
</gene>
<dbReference type="PANTHER" id="PTHR43441:SF10">
    <property type="entry name" value="ACETYLTRANSFERASE"/>
    <property type="match status" value="1"/>
</dbReference>
<reference evidence="3" key="1">
    <citation type="journal article" date="2019" name="Int. J. Syst. Evol. Microbiol.">
        <title>The Global Catalogue of Microorganisms (GCM) 10K type strain sequencing project: providing services to taxonomists for standard genome sequencing and annotation.</title>
        <authorList>
            <consortium name="The Broad Institute Genomics Platform"/>
            <consortium name="The Broad Institute Genome Sequencing Center for Infectious Disease"/>
            <person name="Wu L."/>
            <person name="Ma J."/>
        </authorList>
    </citation>
    <scope>NUCLEOTIDE SEQUENCE [LARGE SCALE GENOMIC DNA]</scope>
    <source>
        <strain evidence="3">JCM 3399</strain>
    </source>
</reference>
<evidence type="ECO:0000313" key="2">
    <source>
        <dbReference type="EMBL" id="GGU78395.1"/>
    </source>
</evidence>
<organism evidence="2 3">
    <name type="scientific">Streptomyces albospinus</name>
    <dbReference type="NCBI Taxonomy" id="285515"/>
    <lineage>
        <taxon>Bacteria</taxon>
        <taxon>Bacillati</taxon>
        <taxon>Actinomycetota</taxon>
        <taxon>Actinomycetes</taxon>
        <taxon>Kitasatosporales</taxon>
        <taxon>Streptomycetaceae</taxon>
        <taxon>Streptomyces</taxon>
    </lineage>
</organism>
<evidence type="ECO:0000313" key="3">
    <source>
        <dbReference type="Proteomes" id="UP000654471"/>
    </source>
</evidence>
<dbReference type="InterPro" id="IPR051908">
    <property type="entry name" value="Ribosomal_N-acetyltransferase"/>
</dbReference>
<comment type="caution">
    <text evidence="2">The sequence shown here is derived from an EMBL/GenBank/DDBJ whole genome shotgun (WGS) entry which is preliminary data.</text>
</comment>
<dbReference type="EMBL" id="BMRP01000019">
    <property type="protein sequence ID" value="GGU78395.1"/>
    <property type="molecule type" value="Genomic_DNA"/>
</dbReference>
<protein>
    <submittedName>
        <fullName evidence="2">N-acetyltransferase</fullName>
    </submittedName>
</protein>
<dbReference type="InterPro" id="IPR000182">
    <property type="entry name" value="GNAT_dom"/>
</dbReference>
<dbReference type="Gene3D" id="3.40.630.30">
    <property type="match status" value="1"/>
</dbReference>
<dbReference type="PROSITE" id="PS51186">
    <property type="entry name" value="GNAT"/>
    <property type="match status" value="1"/>
</dbReference>
<dbReference type="Pfam" id="PF13302">
    <property type="entry name" value="Acetyltransf_3"/>
    <property type="match status" value="1"/>
</dbReference>
<dbReference type="SUPFAM" id="SSF55729">
    <property type="entry name" value="Acyl-CoA N-acyltransferases (Nat)"/>
    <property type="match status" value="1"/>
</dbReference>
<dbReference type="Proteomes" id="UP000654471">
    <property type="component" value="Unassembled WGS sequence"/>
</dbReference>